<dbReference type="STRING" id="58114.SAMN05216270_10935"/>
<comment type="function">
    <text evidence="1">Catalyzes the hydrolysis of futalosine (FL) to dehypoxanthine futalosine (DHFL) and hypoxanthine, a step in the biosynthesis of menaquinone (MK, vitamin K2).</text>
</comment>
<dbReference type="Gene3D" id="3.40.50.1580">
    <property type="entry name" value="Nucleoside phosphorylase domain"/>
    <property type="match status" value="1"/>
</dbReference>
<dbReference type="PANTHER" id="PTHR46832:SF2">
    <property type="entry name" value="FUTALOSINE HYDROLASE"/>
    <property type="match status" value="1"/>
</dbReference>
<keyword evidence="1" id="KW-0474">Menaquinone biosynthesis</keyword>
<dbReference type="RefSeq" id="WP_091037020.1">
    <property type="nucleotide sequence ID" value="NZ_FNAD01000009.1"/>
</dbReference>
<dbReference type="OrthoDB" id="9788270at2"/>
<evidence type="ECO:0000256" key="1">
    <source>
        <dbReference type="HAMAP-Rule" id="MF_00991"/>
    </source>
</evidence>
<dbReference type="GO" id="GO:0008930">
    <property type="term" value="F:methylthioadenosine nucleosidase activity"/>
    <property type="evidence" value="ECO:0007669"/>
    <property type="project" value="TreeGrafter"/>
</dbReference>
<keyword evidence="5" id="KW-1185">Reference proteome</keyword>
<comment type="pathway">
    <text evidence="1">Quinol/quinone metabolism; menaquinone biosynthesis.</text>
</comment>
<dbReference type="CDD" id="cd17766">
    <property type="entry name" value="futalosine_nucleosidase_MqnB"/>
    <property type="match status" value="1"/>
</dbReference>
<protein>
    <recommendedName>
        <fullName evidence="1 2">Futalosine hydrolase</fullName>
        <shortName evidence="1">FL hydrolase</shortName>
        <ecNumber evidence="1 2">3.2.2.26</ecNumber>
    </recommendedName>
    <alternativeName>
        <fullName evidence="1">Futalosine nucleosidase</fullName>
    </alternativeName>
    <alternativeName>
        <fullName evidence="1">Menaquinone biosynthetic enzyme MqnB</fullName>
    </alternativeName>
</protein>
<evidence type="ECO:0000259" key="3">
    <source>
        <dbReference type="Pfam" id="PF01048"/>
    </source>
</evidence>
<accession>A0A1G6YJ86</accession>
<reference evidence="5" key="1">
    <citation type="submission" date="2016-10" db="EMBL/GenBank/DDBJ databases">
        <authorList>
            <person name="Varghese N."/>
            <person name="Submissions S."/>
        </authorList>
    </citation>
    <scope>NUCLEOTIDE SEQUENCE [LARGE SCALE GENOMIC DNA]</scope>
    <source>
        <strain evidence="5">CGMCC 4.3516</strain>
    </source>
</reference>
<evidence type="ECO:0000256" key="2">
    <source>
        <dbReference type="NCBIfam" id="TIGR03664"/>
    </source>
</evidence>
<dbReference type="UniPathway" id="UPA00079"/>
<dbReference type="GO" id="GO:0008782">
    <property type="term" value="F:adenosylhomocysteine nucleosidase activity"/>
    <property type="evidence" value="ECO:0007669"/>
    <property type="project" value="TreeGrafter"/>
</dbReference>
<comment type="similarity">
    <text evidence="1">Belongs to the PNP/UDP phosphorylase family. Futalosine hydrolase subfamily.</text>
</comment>
<evidence type="ECO:0000313" key="4">
    <source>
        <dbReference type="EMBL" id="SDD90574.1"/>
    </source>
</evidence>
<dbReference type="AlphaFoldDB" id="A0A1G6YJ86"/>
<organism evidence="4 5">
    <name type="scientific">Glycomyces harbinensis</name>
    <dbReference type="NCBI Taxonomy" id="58114"/>
    <lineage>
        <taxon>Bacteria</taxon>
        <taxon>Bacillati</taxon>
        <taxon>Actinomycetota</taxon>
        <taxon>Actinomycetes</taxon>
        <taxon>Glycomycetales</taxon>
        <taxon>Glycomycetaceae</taxon>
        <taxon>Glycomyces</taxon>
    </lineage>
</organism>
<dbReference type="Proteomes" id="UP000198949">
    <property type="component" value="Unassembled WGS sequence"/>
</dbReference>
<dbReference type="HAMAP" id="MF_00991">
    <property type="entry name" value="MqnB"/>
    <property type="match status" value="1"/>
</dbReference>
<feature type="domain" description="Nucleoside phosphorylase" evidence="3">
    <location>
        <begin position="23"/>
        <end position="189"/>
    </location>
</feature>
<dbReference type="PANTHER" id="PTHR46832">
    <property type="entry name" value="5'-METHYLTHIOADENOSINE/S-ADENOSYLHOMOCYSTEINE NUCLEOSIDASE"/>
    <property type="match status" value="1"/>
</dbReference>
<sequence>MRILVVCAVAEEAQAVEAGRAVRHELDVLVCGVGPAAAAAATARAIADNSGMGRAYDVVVNAGICGAFEGRAAIGDVLIATDSVHAELGVALPWRFQPIDEIGFGTNRIGCNTVLTVAVEGVRGEILTLASITGSDGLAAQLAHRYPEAIGEAMEGFGVATAAQQAGLPFAEIRTVSNFIGDREVGNWDWDAALKSLTTAIREL</sequence>
<dbReference type="EMBL" id="FNAD01000009">
    <property type="protein sequence ID" value="SDD90574.1"/>
    <property type="molecule type" value="Genomic_DNA"/>
</dbReference>
<dbReference type="GO" id="GO:0019284">
    <property type="term" value="P:L-methionine salvage from S-adenosylmethionine"/>
    <property type="evidence" value="ECO:0007669"/>
    <property type="project" value="TreeGrafter"/>
</dbReference>
<dbReference type="GO" id="GO:0009116">
    <property type="term" value="P:nucleoside metabolic process"/>
    <property type="evidence" value="ECO:0007669"/>
    <property type="project" value="InterPro"/>
</dbReference>
<dbReference type="NCBIfam" id="TIGR03664">
    <property type="entry name" value="fut_nucase"/>
    <property type="match status" value="1"/>
</dbReference>
<keyword evidence="1 4" id="KW-0378">Hydrolase</keyword>
<dbReference type="SUPFAM" id="SSF53167">
    <property type="entry name" value="Purine and uridine phosphorylases"/>
    <property type="match status" value="1"/>
</dbReference>
<evidence type="ECO:0000313" key="5">
    <source>
        <dbReference type="Proteomes" id="UP000198949"/>
    </source>
</evidence>
<dbReference type="EC" id="3.2.2.26" evidence="1 2"/>
<dbReference type="GO" id="GO:0005829">
    <property type="term" value="C:cytosol"/>
    <property type="evidence" value="ECO:0007669"/>
    <property type="project" value="TreeGrafter"/>
</dbReference>
<dbReference type="InterPro" id="IPR035994">
    <property type="entry name" value="Nucleoside_phosphorylase_sf"/>
</dbReference>
<dbReference type="InterPro" id="IPR000845">
    <property type="entry name" value="Nucleoside_phosphorylase_d"/>
</dbReference>
<dbReference type="Pfam" id="PF01048">
    <property type="entry name" value="PNP_UDP_1"/>
    <property type="match status" value="1"/>
</dbReference>
<dbReference type="InterPro" id="IPR019963">
    <property type="entry name" value="FL_hydrolase_MqnB"/>
</dbReference>
<dbReference type="GO" id="GO:0009234">
    <property type="term" value="P:menaquinone biosynthetic process"/>
    <property type="evidence" value="ECO:0007669"/>
    <property type="project" value="UniProtKB-UniRule"/>
</dbReference>
<proteinExistence type="inferred from homology"/>
<name>A0A1G6YJ86_9ACTN</name>
<gene>
    <name evidence="1" type="primary">mqnB</name>
    <name evidence="4" type="ORF">SAMN05216270_10935</name>
</gene>
<comment type="catalytic activity">
    <reaction evidence="1">
        <text>futalosine + H2O = dehypoxanthine futalosine + hypoxanthine</text>
        <dbReference type="Rhea" id="RHEA:25904"/>
        <dbReference type="ChEBI" id="CHEBI:15377"/>
        <dbReference type="ChEBI" id="CHEBI:17368"/>
        <dbReference type="ChEBI" id="CHEBI:58863"/>
        <dbReference type="ChEBI" id="CHEBI:58864"/>
        <dbReference type="EC" id="3.2.2.26"/>
    </reaction>
</comment>